<comment type="caution">
    <text evidence="2">The sequence shown here is derived from an EMBL/GenBank/DDBJ whole genome shotgun (WGS) entry which is preliminary data.</text>
</comment>
<feature type="region of interest" description="Disordered" evidence="1">
    <location>
        <begin position="61"/>
        <end position="130"/>
    </location>
</feature>
<feature type="compositionally biased region" description="Basic and acidic residues" evidence="1">
    <location>
        <begin position="78"/>
        <end position="98"/>
    </location>
</feature>
<accession>A0ABM8WZG3</accession>
<evidence type="ECO:0008006" key="4">
    <source>
        <dbReference type="Google" id="ProtNLM"/>
    </source>
</evidence>
<reference evidence="2 3" key="1">
    <citation type="submission" date="2021-08" db="EMBL/GenBank/DDBJ databases">
        <authorList>
            <person name="Peeters C."/>
        </authorList>
    </citation>
    <scope>NUCLEOTIDE SEQUENCE [LARGE SCALE GENOMIC DNA]</scope>
    <source>
        <strain evidence="2 3">LMG 23992</strain>
    </source>
</reference>
<proteinExistence type="predicted"/>
<gene>
    <name evidence="2" type="ORF">LMG23992_02386</name>
</gene>
<evidence type="ECO:0000256" key="1">
    <source>
        <dbReference type="SAM" id="MobiDB-lite"/>
    </source>
</evidence>
<dbReference type="Proteomes" id="UP000727654">
    <property type="component" value="Unassembled WGS sequence"/>
</dbReference>
<dbReference type="PROSITE" id="PS51257">
    <property type="entry name" value="PROKAR_LIPOPROTEIN"/>
    <property type="match status" value="1"/>
</dbReference>
<protein>
    <recommendedName>
        <fullName evidence="4">Transmembrane protein</fullName>
    </recommendedName>
</protein>
<evidence type="ECO:0000313" key="2">
    <source>
        <dbReference type="EMBL" id="CAG9172987.1"/>
    </source>
</evidence>
<sequence length="130" mass="14170">MRLQIPKPKTPLSMKVNRNRHGLTLHGAAGACLVLAGTALWLCAAPRPACAQSAGMANLLHGHERPSTHASEAGAGQREARARAERHRAEQREAERSGRQGRSGSSLSPDERRKLRQNLYDLGREMYQGG</sequence>
<dbReference type="EMBL" id="CAJZAI010000004">
    <property type="protein sequence ID" value="CAG9172987.1"/>
    <property type="molecule type" value="Genomic_DNA"/>
</dbReference>
<name>A0ABM8WZG3_9BURK</name>
<evidence type="ECO:0000313" key="3">
    <source>
        <dbReference type="Proteomes" id="UP000727654"/>
    </source>
</evidence>
<keyword evidence="3" id="KW-1185">Reference proteome</keyword>
<organism evidence="2 3">
    <name type="scientific">Cupriavidus laharis</name>
    <dbReference type="NCBI Taxonomy" id="151654"/>
    <lineage>
        <taxon>Bacteria</taxon>
        <taxon>Pseudomonadati</taxon>
        <taxon>Pseudomonadota</taxon>
        <taxon>Betaproteobacteria</taxon>
        <taxon>Burkholderiales</taxon>
        <taxon>Burkholderiaceae</taxon>
        <taxon>Cupriavidus</taxon>
    </lineage>
</organism>